<accession>A0A0H2RHH5</accession>
<evidence type="ECO:0000313" key="3">
    <source>
        <dbReference type="Proteomes" id="UP000053477"/>
    </source>
</evidence>
<sequence length="443" mass="50828">MRNEENPPSSQQPAHTDTPILDIPSDVSSVSSSFLDEDQGGDTRTVSSYTYYSTWSSNFTRSNLEGPGRLLGNLYSRAGRVLEKNYYRLKNREVIKAYEDTVAVLRSGGIHGMIGSDDQQEHEKACEILLTCALSYDVRVQLDTFNLIGYLFITWPARFPSAFKRVFERENGLVDLVTFSWKRQSVEYTFEWLYWYKYASRCLKISTSGQSAFIQAISQFEGATERSLGFKHFEALLLSCNDKADLAFSVDLFHEHWNLRGIEEYVRSNGLGDLALVSCAIAFINRWERYFNPPGEDVALPLRVTVSLHFLYGIARSTRYLKSVELEEPSEYNALLEMWAHVFKLHHFLRSFQFFASSQAAYPLSLKSWRDFCTESLPDLKHEKLLRILLHLEVTYGALMSRQFPAEGGSLIDREANPTEHQFSLYRDDFDPDHNSDSEDGST</sequence>
<reference evidence="2 3" key="1">
    <citation type="submission" date="2015-04" db="EMBL/GenBank/DDBJ databases">
        <title>Complete genome sequence of Schizopora paradoxa KUC8140, a cosmopolitan wood degrader in East Asia.</title>
        <authorList>
            <consortium name="DOE Joint Genome Institute"/>
            <person name="Min B."/>
            <person name="Park H."/>
            <person name="Jang Y."/>
            <person name="Kim J.-J."/>
            <person name="Kim K.H."/>
            <person name="Pangilinan J."/>
            <person name="Lipzen A."/>
            <person name="Riley R."/>
            <person name="Grigoriev I.V."/>
            <person name="Spatafora J.W."/>
            <person name="Choi I.-G."/>
        </authorList>
    </citation>
    <scope>NUCLEOTIDE SEQUENCE [LARGE SCALE GENOMIC DNA]</scope>
    <source>
        <strain evidence="2 3">KUC8140</strain>
    </source>
</reference>
<organism evidence="2 3">
    <name type="scientific">Schizopora paradoxa</name>
    <dbReference type="NCBI Taxonomy" id="27342"/>
    <lineage>
        <taxon>Eukaryota</taxon>
        <taxon>Fungi</taxon>
        <taxon>Dikarya</taxon>
        <taxon>Basidiomycota</taxon>
        <taxon>Agaricomycotina</taxon>
        <taxon>Agaricomycetes</taxon>
        <taxon>Hymenochaetales</taxon>
        <taxon>Schizoporaceae</taxon>
        <taxon>Schizopora</taxon>
    </lineage>
</organism>
<dbReference type="OrthoDB" id="3054074at2759"/>
<dbReference type="AlphaFoldDB" id="A0A0H2RHH5"/>
<keyword evidence="3" id="KW-1185">Reference proteome</keyword>
<proteinExistence type="predicted"/>
<evidence type="ECO:0000256" key="1">
    <source>
        <dbReference type="SAM" id="MobiDB-lite"/>
    </source>
</evidence>
<feature type="compositionally biased region" description="Polar residues" evidence="1">
    <location>
        <begin position="1"/>
        <end position="15"/>
    </location>
</feature>
<dbReference type="Proteomes" id="UP000053477">
    <property type="component" value="Unassembled WGS sequence"/>
</dbReference>
<dbReference type="EMBL" id="KQ086011">
    <property type="protein sequence ID" value="KLO11017.1"/>
    <property type="molecule type" value="Genomic_DNA"/>
</dbReference>
<feature type="region of interest" description="Disordered" evidence="1">
    <location>
        <begin position="1"/>
        <end position="23"/>
    </location>
</feature>
<evidence type="ECO:0000313" key="2">
    <source>
        <dbReference type="EMBL" id="KLO11017.1"/>
    </source>
</evidence>
<name>A0A0H2RHH5_9AGAM</name>
<gene>
    <name evidence="2" type="ORF">SCHPADRAFT_942415</name>
</gene>
<dbReference type="InParanoid" id="A0A0H2RHH5"/>
<protein>
    <submittedName>
        <fullName evidence="2">Uncharacterized protein</fullName>
    </submittedName>
</protein>